<dbReference type="Gene3D" id="3.20.20.70">
    <property type="entry name" value="Aldolase class I"/>
    <property type="match status" value="1"/>
</dbReference>
<feature type="binding site" evidence="8">
    <location>
        <position position="49"/>
    </location>
    <ligand>
        <name>pyruvate</name>
        <dbReference type="ChEBI" id="CHEBI:15361"/>
    </ligand>
</feature>
<dbReference type="OrthoDB" id="9778880at2"/>
<dbReference type="PIRSF" id="PIRSF001365">
    <property type="entry name" value="DHDPS"/>
    <property type="match status" value="1"/>
</dbReference>
<dbReference type="PANTHER" id="PTHR12128:SF21">
    <property type="entry name" value="N-ACETYLNEURAMINATE LYASE"/>
    <property type="match status" value="1"/>
</dbReference>
<dbReference type="Pfam" id="PF00701">
    <property type="entry name" value="DHDPS"/>
    <property type="match status" value="1"/>
</dbReference>
<organism evidence="9 10">
    <name type="scientific">Mariniphaga sediminis</name>
    <dbReference type="NCBI Taxonomy" id="1628158"/>
    <lineage>
        <taxon>Bacteria</taxon>
        <taxon>Pseudomonadati</taxon>
        <taxon>Bacteroidota</taxon>
        <taxon>Bacteroidia</taxon>
        <taxon>Marinilabiliales</taxon>
        <taxon>Prolixibacteraceae</taxon>
        <taxon>Mariniphaga</taxon>
    </lineage>
</organism>
<evidence type="ECO:0000256" key="4">
    <source>
        <dbReference type="ARBA" id="ARBA00023270"/>
    </source>
</evidence>
<dbReference type="Proteomes" id="UP000266441">
    <property type="component" value="Unassembled WGS sequence"/>
</dbReference>
<evidence type="ECO:0000256" key="6">
    <source>
        <dbReference type="PIRNR" id="PIRNR001365"/>
    </source>
</evidence>
<dbReference type="PROSITE" id="PS00665">
    <property type="entry name" value="DHDPS_1"/>
    <property type="match status" value="1"/>
</dbReference>
<dbReference type="GO" id="GO:0016829">
    <property type="term" value="F:lyase activity"/>
    <property type="evidence" value="ECO:0007669"/>
    <property type="project" value="UniProtKB-KW"/>
</dbReference>
<dbReference type="SMART" id="SM01130">
    <property type="entry name" value="DHDPS"/>
    <property type="match status" value="1"/>
</dbReference>
<keyword evidence="10" id="KW-1185">Reference proteome</keyword>
<evidence type="ECO:0000256" key="8">
    <source>
        <dbReference type="PIRSR" id="PIRSR001365-2"/>
    </source>
</evidence>
<proteinExistence type="inferred from homology"/>
<feature type="binding site" evidence="8">
    <location>
        <position position="211"/>
    </location>
    <ligand>
        <name>pyruvate</name>
        <dbReference type="ChEBI" id="CHEBI:15361"/>
    </ligand>
</feature>
<keyword evidence="3 6" id="KW-0456">Lyase</keyword>
<sequence>MNFKKIEGLIAAPFTPMKGDGSLNTGLIPDYVTKLKNDRLSGVFICGTTGEGMLMTSDERKEVAEKWIAEQTENFKVIVHVGSTSSKQSYELARHAQETGAYAVGCMGPVFLSPSTVEDLVDFCAEVASGARDLPFYYYHIPSVSGVSLSMVDFLQKAAPVIPNLAGIKFTHTNFMEMQQCLHLHYGKWDILSGFDEMLLAGLAFGAKGAVGSTFNFMAPLYEQIISDFNTGNITAARKNQYKSVKIIEILVKYHGAIVSGKTWMKSVGIDCGKCRYPLKNMTESEHESFIKEMEAAGFFDM</sequence>
<reference evidence="9 10" key="1">
    <citation type="journal article" date="2015" name="Int. J. Syst. Evol. Microbiol.">
        <title>Mariniphaga sediminis sp. nov., isolated from coastal sediment.</title>
        <authorList>
            <person name="Wang F.Q."/>
            <person name="Shen Q.Y."/>
            <person name="Chen G.J."/>
            <person name="Du Z.J."/>
        </authorList>
    </citation>
    <scope>NUCLEOTIDE SEQUENCE [LARGE SCALE GENOMIC DNA]</scope>
    <source>
        <strain evidence="9 10">SY21</strain>
    </source>
</reference>
<dbReference type="InterPro" id="IPR013785">
    <property type="entry name" value="Aldolase_TIM"/>
</dbReference>
<evidence type="ECO:0000313" key="9">
    <source>
        <dbReference type="EMBL" id="RIH64967.1"/>
    </source>
</evidence>
<evidence type="ECO:0000256" key="3">
    <source>
        <dbReference type="ARBA" id="ARBA00023239"/>
    </source>
</evidence>
<feature type="active site" description="Schiff-base intermediate with substrate" evidence="7">
    <location>
        <position position="169"/>
    </location>
</feature>
<dbReference type="EMBL" id="QWET01000008">
    <property type="protein sequence ID" value="RIH64967.1"/>
    <property type="molecule type" value="Genomic_DNA"/>
</dbReference>
<dbReference type="GO" id="GO:0005737">
    <property type="term" value="C:cytoplasm"/>
    <property type="evidence" value="ECO:0007669"/>
    <property type="project" value="UniProtKB-SubCell"/>
</dbReference>
<evidence type="ECO:0000256" key="2">
    <source>
        <dbReference type="ARBA" id="ARBA00022490"/>
    </source>
</evidence>
<dbReference type="SUPFAM" id="SSF51569">
    <property type="entry name" value="Aldolase"/>
    <property type="match status" value="1"/>
</dbReference>
<dbReference type="InterPro" id="IPR002220">
    <property type="entry name" value="DapA-like"/>
</dbReference>
<dbReference type="RefSeq" id="WP_119350432.1">
    <property type="nucleotide sequence ID" value="NZ_QWET01000008.1"/>
</dbReference>
<dbReference type="AlphaFoldDB" id="A0A399D048"/>
<protein>
    <recommendedName>
        <fullName evidence="11">N-acetylneuraminate lyase</fullName>
    </recommendedName>
</protein>
<keyword evidence="5" id="KW-0119">Carbohydrate metabolism</keyword>
<accession>A0A399D048</accession>
<dbReference type="PANTHER" id="PTHR12128">
    <property type="entry name" value="DIHYDRODIPICOLINATE SYNTHASE"/>
    <property type="match status" value="1"/>
</dbReference>
<gene>
    <name evidence="9" type="ORF">D1164_13100</name>
</gene>
<comment type="caution">
    <text evidence="9">The sequence shown here is derived from an EMBL/GenBank/DDBJ whole genome shotgun (WGS) entry which is preliminary data.</text>
</comment>
<evidence type="ECO:0000313" key="10">
    <source>
        <dbReference type="Proteomes" id="UP000266441"/>
    </source>
</evidence>
<evidence type="ECO:0000256" key="7">
    <source>
        <dbReference type="PIRSR" id="PIRSR001365-1"/>
    </source>
</evidence>
<name>A0A399D048_9BACT</name>
<comment type="subcellular location">
    <subcellularLocation>
        <location evidence="1">Cytoplasm</location>
    </subcellularLocation>
</comment>
<evidence type="ECO:0000256" key="5">
    <source>
        <dbReference type="ARBA" id="ARBA00023277"/>
    </source>
</evidence>
<evidence type="ECO:0008006" key="11">
    <source>
        <dbReference type="Google" id="ProtNLM"/>
    </source>
</evidence>
<keyword evidence="2" id="KW-0963">Cytoplasm</keyword>
<comment type="similarity">
    <text evidence="6">Belongs to the DapA family.</text>
</comment>
<dbReference type="PRINTS" id="PR00146">
    <property type="entry name" value="DHPICSNTHASE"/>
</dbReference>
<feature type="active site" description="Proton donor/acceptor" evidence="7">
    <location>
        <position position="139"/>
    </location>
</feature>
<dbReference type="InterPro" id="IPR020624">
    <property type="entry name" value="Schiff_base-form_aldolases_CS"/>
</dbReference>
<evidence type="ECO:0000256" key="1">
    <source>
        <dbReference type="ARBA" id="ARBA00004496"/>
    </source>
</evidence>
<keyword evidence="4" id="KW-0704">Schiff base</keyword>